<feature type="domain" description="PiggyBac transposable element-derived protein" evidence="1">
    <location>
        <begin position="2"/>
        <end position="116"/>
    </location>
</feature>
<dbReference type="Pfam" id="PF13843">
    <property type="entry name" value="DDE_Tnp_1_7"/>
    <property type="match status" value="1"/>
</dbReference>
<evidence type="ECO:0000313" key="2">
    <source>
        <dbReference type="EMBL" id="CAL1269764.1"/>
    </source>
</evidence>
<organism evidence="2 3">
    <name type="scientific">Larinioides sclopetarius</name>
    <dbReference type="NCBI Taxonomy" id="280406"/>
    <lineage>
        <taxon>Eukaryota</taxon>
        <taxon>Metazoa</taxon>
        <taxon>Ecdysozoa</taxon>
        <taxon>Arthropoda</taxon>
        <taxon>Chelicerata</taxon>
        <taxon>Arachnida</taxon>
        <taxon>Araneae</taxon>
        <taxon>Araneomorphae</taxon>
        <taxon>Entelegynae</taxon>
        <taxon>Araneoidea</taxon>
        <taxon>Araneidae</taxon>
        <taxon>Larinioides</taxon>
    </lineage>
</organism>
<dbReference type="EMBL" id="CAXIEN010000043">
    <property type="protein sequence ID" value="CAL1269764.1"/>
    <property type="molecule type" value="Genomic_DNA"/>
</dbReference>
<keyword evidence="3" id="KW-1185">Reference proteome</keyword>
<comment type="caution">
    <text evidence="2">The sequence shown here is derived from an EMBL/GenBank/DDBJ whole genome shotgun (WGS) entry which is preliminary data.</text>
</comment>
<dbReference type="AlphaFoldDB" id="A0AAV1ZF74"/>
<dbReference type="PANTHER" id="PTHR46599:SF3">
    <property type="entry name" value="PIGGYBAC TRANSPOSABLE ELEMENT-DERIVED PROTEIN 4"/>
    <property type="match status" value="1"/>
</dbReference>
<dbReference type="PANTHER" id="PTHR46599">
    <property type="entry name" value="PIGGYBAC TRANSPOSABLE ELEMENT-DERIVED PROTEIN 4"/>
    <property type="match status" value="1"/>
</dbReference>
<accession>A0AAV1ZF74</accession>
<evidence type="ECO:0000313" key="3">
    <source>
        <dbReference type="Proteomes" id="UP001497382"/>
    </source>
</evidence>
<name>A0AAV1ZF74_9ARAC</name>
<proteinExistence type="predicted"/>
<gene>
    <name evidence="2" type="ORF">LARSCL_LOCUS4920</name>
</gene>
<dbReference type="InterPro" id="IPR029526">
    <property type="entry name" value="PGBD"/>
</dbReference>
<reference evidence="2 3" key="1">
    <citation type="submission" date="2024-04" db="EMBL/GenBank/DDBJ databases">
        <authorList>
            <person name="Rising A."/>
            <person name="Reimegard J."/>
            <person name="Sonavane S."/>
            <person name="Akerstrom W."/>
            <person name="Nylinder S."/>
            <person name="Hedman E."/>
            <person name="Kallberg Y."/>
        </authorList>
    </citation>
    <scope>NUCLEOTIDE SEQUENCE [LARGE SCALE GENOMIC DNA]</scope>
</reference>
<dbReference type="Proteomes" id="UP001497382">
    <property type="component" value="Unassembled WGS sequence"/>
</dbReference>
<evidence type="ECO:0000259" key="1">
    <source>
        <dbReference type="Pfam" id="PF13843"/>
    </source>
</evidence>
<sequence>MLYKGRLGWIQYMPLKRSRFGIKTFMLCESKTGYIFSSIVYTGKGTKIDTDFEHLGMSGQVVMSLMKPLLGKGYCLINDNYYTSPQLADILVQQYSTDTYGTVRVIRKELPPDFKKINNKR</sequence>
<protein>
    <recommendedName>
        <fullName evidence="1">PiggyBac transposable element-derived protein domain-containing protein</fullName>
    </recommendedName>
</protein>